<dbReference type="GO" id="GO:0006950">
    <property type="term" value="P:response to stress"/>
    <property type="evidence" value="ECO:0007669"/>
    <property type="project" value="TreeGrafter"/>
</dbReference>
<keyword evidence="5" id="KW-0804">Transcription</keyword>
<dbReference type="GO" id="GO:0003677">
    <property type="term" value="F:DNA binding"/>
    <property type="evidence" value="ECO:0007669"/>
    <property type="project" value="UniProtKB-KW"/>
</dbReference>
<evidence type="ECO:0000256" key="2">
    <source>
        <dbReference type="ARBA" id="ARBA00022490"/>
    </source>
</evidence>
<dbReference type="PANTHER" id="PTHR33164:SF5">
    <property type="entry name" value="ORGANIC HYDROPEROXIDE RESISTANCE TRANSCRIPTIONAL REGULATOR"/>
    <property type="match status" value="1"/>
</dbReference>
<dbReference type="Gene3D" id="1.10.10.10">
    <property type="entry name" value="Winged helix-like DNA-binding domain superfamily/Winged helix DNA-binding domain"/>
    <property type="match status" value="1"/>
</dbReference>
<dbReference type="PROSITE" id="PS50995">
    <property type="entry name" value="HTH_MARR_2"/>
    <property type="match status" value="1"/>
</dbReference>
<protein>
    <submittedName>
        <fullName evidence="7">MarR family transcriptional regulator</fullName>
    </submittedName>
</protein>
<dbReference type="Proteomes" id="UP000053797">
    <property type="component" value="Unassembled WGS sequence"/>
</dbReference>
<reference evidence="7 8" key="1">
    <citation type="journal article" date="2015" name="Int. J. Syst. Evol. Microbiol.">
        <title>Exiguobacterium enclense sp. nov., isolated from sediment.</title>
        <authorList>
            <person name="Dastager S.G."/>
            <person name="Mawlankar R."/>
            <person name="Sonalkar V.V."/>
            <person name="Thorat M.N."/>
            <person name="Mual P."/>
            <person name="Verma A."/>
            <person name="Krishnamurthi S."/>
            <person name="Tang S.K."/>
            <person name="Li W.J."/>
        </authorList>
    </citation>
    <scope>NUCLEOTIDE SEQUENCE [LARGE SCALE GENOMIC DNA]</scope>
    <source>
        <strain evidence="7 8">NIO-1109</strain>
    </source>
</reference>
<keyword evidence="4" id="KW-0238">DNA-binding</keyword>
<dbReference type="InterPro" id="IPR036390">
    <property type="entry name" value="WH_DNA-bd_sf"/>
</dbReference>
<accession>A0A0V8GCQ1</accession>
<dbReference type="InterPro" id="IPR000835">
    <property type="entry name" value="HTH_MarR-typ"/>
</dbReference>
<organism evidence="7 8">
    <name type="scientific">Exiguobacterium indicum</name>
    <dbReference type="NCBI Taxonomy" id="296995"/>
    <lineage>
        <taxon>Bacteria</taxon>
        <taxon>Bacillati</taxon>
        <taxon>Bacillota</taxon>
        <taxon>Bacilli</taxon>
        <taxon>Bacillales</taxon>
        <taxon>Bacillales Family XII. Incertae Sedis</taxon>
        <taxon>Exiguobacterium</taxon>
    </lineage>
</organism>
<proteinExistence type="predicted"/>
<dbReference type="FunFam" id="1.10.10.10:FF:000163">
    <property type="entry name" value="MarR family transcriptional regulator"/>
    <property type="match status" value="1"/>
</dbReference>
<evidence type="ECO:0000313" key="7">
    <source>
        <dbReference type="EMBL" id="KSU47946.1"/>
    </source>
</evidence>
<dbReference type="RefSeq" id="WP_058265939.1">
    <property type="nucleotide sequence ID" value="NZ_FMYN01000006.1"/>
</dbReference>
<dbReference type="Pfam" id="PF22381">
    <property type="entry name" value="Staph_reg_Sar_Rot"/>
    <property type="match status" value="1"/>
</dbReference>
<dbReference type="GO" id="GO:0005737">
    <property type="term" value="C:cytoplasm"/>
    <property type="evidence" value="ECO:0007669"/>
    <property type="project" value="UniProtKB-SubCell"/>
</dbReference>
<dbReference type="InterPro" id="IPR055166">
    <property type="entry name" value="Transc_reg_Sar_Rot_HTH"/>
</dbReference>
<evidence type="ECO:0000313" key="8">
    <source>
        <dbReference type="Proteomes" id="UP000053797"/>
    </source>
</evidence>
<evidence type="ECO:0000256" key="3">
    <source>
        <dbReference type="ARBA" id="ARBA00023015"/>
    </source>
</evidence>
<evidence type="ECO:0000256" key="1">
    <source>
        <dbReference type="ARBA" id="ARBA00004496"/>
    </source>
</evidence>
<dbReference type="OrthoDB" id="9806864at2"/>
<comment type="subcellular location">
    <subcellularLocation>
        <location evidence="1">Cytoplasm</location>
    </subcellularLocation>
</comment>
<evidence type="ECO:0000256" key="5">
    <source>
        <dbReference type="ARBA" id="ARBA00023163"/>
    </source>
</evidence>
<dbReference type="AlphaFoldDB" id="A0A0V8GCQ1"/>
<dbReference type="SMART" id="SM00347">
    <property type="entry name" value="HTH_MARR"/>
    <property type="match status" value="1"/>
</dbReference>
<dbReference type="InterPro" id="IPR036388">
    <property type="entry name" value="WH-like_DNA-bd_sf"/>
</dbReference>
<name>A0A0V8GCQ1_9BACL</name>
<sequence>MNPLALDEQLCFPFYAISREITRRYRPLLEPLGLTYPQYLVMLVVWEEEGQSLKAIGERLHLDSGTLTPLLKKLEAADLLRRVRKPEDERHIQIFLTDAGRALRKQAETVPLDLVQTLDVDEEDLRVVKAALNRLVMTMSDPD</sequence>
<dbReference type="SUPFAM" id="SSF46785">
    <property type="entry name" value="Winged helix' DNA-binding domain"/>
    <property type="match status" value="1"/>
</dbReference>
<comment type="caution">
    <text evidence="7">The sequence shown here is derived from an EMBL/GenBank/DDBJ whole genome shotgun (WGS) entry which is preliminary data.</text>
</comment>
<evidence type="ECO:0000259" key="6">
    <source>
        <dbReference type="PROSITE" id="PS50995"/>
    </source>
</evidence>
<keyword evidence="3" id="KW-0805">Transcription regulation</keyword>
<dbReference type="PANTHER" id="PTHR33164">
    <property type="entry name" value="TRANSCRIPTIONAL REGULATOR, MARR FAMILY"/>
    <property type="match status" value="1"/>
</dbReference>
<dbReference type="InterPro" id="IPR039422">
    <property type="entry name" value="MarR/SlyA-like"/>
</dbReference>
<gene>
    <name evidence="7" type="ORF">AS033_14930</name>
</gene>
<dbReference type="GO" id="GO:0003700">
    <property type="term" value="F:DNA-binding transcription factor activity"/>
    <property type="evidence" value="ECO:0007669"/>
    <property type="project" value="InterPro"/>
</dbReference>
<keyword evidence="2" id="KW-0963">Cytoplasm</keyword>
<evidence type="ECO:0000256" key="4">
    <source>
        <dbReference type="ARBA" id="ARBA00023125"/>
    </source>
</evidence>
<dbReference type="EMBL" id="LNQL01000006">
    <property type="protein sequence ID" value="KSU47946.1"/>
    <property type="molecule type" value="Genomic_DNA"/>
</dbReference>
<feature type="domain" description="HTH marR-type" evidence="6">
    <location>
        <begin position="7"/>
        <end position="137"/>
    </location>
</feature>